<dbReference type="InterPro" id="IPR035089">
    <property type="entry name" value="Phage_sheath_subtilisin"/>
</dbReference>
<dbReference type="Gene3D" id="3.30.1370.220">
    <property type="match status" value="1"/>
</dbReference>
<evidence type="ECO:0000259" key="2">
    <source>
        <dbReference type="Pfam" id="PF04984"/>
    </source>
</evidence>
<feature type="domain" description="Tail sheath protein C-terminal" evidence="3">
    <location>
        <begin position="228"/>
        <end position="357"/>
    </location>
</feature>
<protein>
    <submittedName>
        <fullName evidence="4">Phage tail sheath subtilisin-like domain-containing protein</fullName>
    </submittedName>
</protein>
<evidence type="ECO:0000256" key="1">
    <source>
        <dbReference type="ARBA" id="ARBA00008005"/>
    </source>
</evidence>
<organism evidence="4 5">
    <name type="scientific">Tissierella carlieri</name>
    <dbReference type="NCBI Taxonomy" id="689904"/>
    <lineage>
        <taxon>Bacteria</taxon>
        <taxon>Bacillati</taxon>
        <taxon>Bacillota</taxon>
        <taxon>Tissierellia</taxon>
        <taxon>Tissierellales</taxon>
        <taxon>Tissierellaceae</taxon>
        <taxon>Tissierella</taxon>
    </lineage>
</organism>
<dbReference type="Pfam" id="PF17482">
    <property type="entry name" value="Phage_sheath_1C"/>
    <property type="match status" value="1"/>
</dbReference>
<dbReference type="Pfam" id="PF04984">
    <property type="entry name" value="Phage_sheath_1"/>
    <property type="match status" value="1"/>
</dbReference>
<dbReference type="InterPro" id="IPR020287">
    <property type="entry name" value="Tail_sheath_C"/>
</dbReference>
<accession>A0ABT1SEC0</accession>
<name>A0ABT1SEC0_9FIRM</name>
<dbReference type="RefSeq" id="WP_256312368.1">
    <property type="nucleotide sequence ID" value="NZ_JANGAC010000015.1"/>
</dbReference>
<dbReference type="Proteomes" id="UP001524478">
    <property type="component" value="Unassembled WGS sequence"/>
</dbReference>
<proteinExistence type="inferred from homology"/>
<feature type="domain" description="Tail sheath protein subtilisin-like" evidence="2">
    <location>
        <begin position="81"/>
        <end position="220"/>
    </location>
</feature>
<comment type="similarity">
    <text evidence="1">Belongs to the myoviridae tail sheath protein family.</text>
</comment>
<dbReference type="EMBL" id="JANGAC010000015">
    <property type="protein sequence ID" value="MCQ4924749.1"/>
    <property type="molecule type" value="Genomic_DNA"/>
</dbReference>
<keyword evidence="5" id="KW-1185">Reference proteome</keyword>
<sequence length="358" mass="40357">MGLPEVIIEFRTRGTSAIQRSSKGVVAMILKDATGNFDTKIYKSIEEVESADWTSKNKDYIDKVFMGTPTKIIIERVGLESTDYNSALERLKNKKWNYLTIPEIDNADVQNISTWIKTQRNVNKKTFKAVLANSVADDEGIINFTTNDIEVSGTNYTTSQYSARLAGIFAGMSLDRSSTYYSLNEVTSIKEHEDPDADIDAGQLILINDGEKIKIGRGVNSLTTTTATKGEEFKKIKIVDAIDLMRDDIRDTFEKHYVGKVNNIYDNKILFLAAVNAYFKELERDNILDPTYGNIAEINIDAQRNYLLGKGYTTVDGRSVEDMTEQEIKEANTGSKVFAKASIKFVDTMEDLEFYIYM</sequence>
<gene>
    <name evidence="4" type="ORF">NE686_16720</name>
</gene>
<dbReference type="Gene3D" id="3.40.50.11790">
    <property type="match status" value="1"/>
</dbReference>
<evidence type="ECO:0000259" key="3">
    <source>
        <dbReference type="Pfam" id="PF17482"/>
    </source>
</evidence>
<reference evidence="4 5" key="1">
    <citation type="submission" date="2022-06" db="EMBL/GenBank/DDBJ databases">
        <title>Isolation of gut microbiota from human fecal samples.</title>
        <authorList>
            <person name="Pamer E.G."/>
            <person name="Barat B."/>
            <person name="Waligurski E."/>
            <person name="Medina S."/>
            <person name="Paddock L."/>
            <person name="Mostad J."/>
        </authorList>
    </citation>
    <scope>NUCLEOTIDE SEQUENCE [LARGE SCALE GENOMIC DNA]</scope>
    <source>
        <strain evidence="4 5">DFI.7.95</strain>
    </source>
</reference>
<comment type="caution">
    <text evidence="4">The sequence shown here is derived from an EMBL/GenBank/DDBJ whole genome shotgun (WGS) entry which is preliminary data.</text>
</comment>
<evidence type="ECO:0000313" key="4">
    <source>
        <dbReference type="EMBL" id="MCQ4924749.1"/>
    </source>
</evidence>
<evidence type="ECO:0000313" key="5">
    <source>
        <dbReference type="Proteomes" id="UP001524478"/>
    </source>
</evidence>